<dbReference type="SUPFAM" id="SSF53756">
    <property type="entry name" value="UDP-Glycosyltransferase/glycogen phosphorylase"/>
    <property type="match status" value="1"/>
</dbReference>
<proteinExistence type="predicted"/>
<dbReference type="GO" id="GO:0005975">
    <property type="term" value="P:carbohydrate metabolic process"/>
    <property type="evidence" value="ECO:0007669"/>
    <property type="project" value="InterPro"/>
</dbReference>
<accession>A0A813LFK3</accession>
<organism evidence="2 3">
    <name type="scientific">Polarella glacialis</name>
    <name type="common">Dinoflagellate</name>
    <dbReference type="NCBI Taxonomy" id="89957"/>
    <lineage>
        <taxon>Eukaryota</taxon>
        <taxon>Sar</taxon>
        <taxon>Alveolata</taxon>
        <taxon>Dinophyceae</taxon>
        <taxon>Suessiales</taxon>
        <taxon>Suessiaceae</taxon>
        <taxon>Polarella</taxon>
    </lineage>
</organism>
<reference evidence="2" key="1">
    <citation type="submission" date="2021-02" db="EMBL/GenBank/DDBJ databases">
        <authorList>
            <person name="Dougan E. K."/>
            <person name="Rhodes N."/>
            <person name="Thang M."/>
            <person name="Chan C."/>
        </authorList>
    </citation>
    <scope>NUCLEOTIDE SEQUENCE</scope>
</reference>
<sequence>MRLGLLCQGSRGDCQPYVALGLELERQGFEVRVFTNVTHTKFVRSFGLRCEGVFFDFQGVMERKDVQDALSTGNLFKYMKEIMIVENEDFPKFFPHFWSCMSAFAP</sequence>
<dbReference type="AlphaFoldDB" id="A0A813LFK3"/>
<protein>
    <recommendedName>
        <fullName evidence="1">Glycosyltransferase family 28 N-terminal domain-containing protein</fullName>
    </recommendedName>
</protein>
<evidence type="ECO:0000313" key="3">
    <source>
        <dbReference type="Proteomes" id="UP000626109"/>
    </source>
</evidence>
<gene>
    <name evidence="2" type="ORF">PGLA2088_LOCUS44579</name>
</gene>
<evidence type="ECO:0000313" key="2">
    <source>
        <dbReference type="EMBL" id="CAE8726716.1"/>
    </source>
</evidence>
<dbReference type="Gene3D" id="3.40.50.2000">
    <property type="entry name" value="Glycogen Phosphorylase B"/>
    <property type="match status" value="1"/>
</dbReference>
<dbReference type="Pfam" id="PF03033">
    <property type="entry name" value="Glyco_transf_28"/>
    <property type="match status" value="1"/>
</dbReference>
<dbReference type="EMBL" id="CAJNNW010035269">
    <property type="protein sequence ID" value="CAE8726716.1"/>
    <property type="molecule type" value="Genomic_DNA"/>
</dbReference>
<comment type="caution">
    <text evidence="2">The sequence shown here is derived from an EMBL/GenBank/DDBJ whole genome shotgun (WGS) entry which is preliminary data.</text>
</comment>
<dbReference type="InterPro" id="IPR004276">
    <property type="entry name" value="GlycoTrans_28_N"/>
</dbReference>
<dbReference type="GO" id="GO:0016758">
    <property type="term" value="F:hexosyltransferase activity"/>
    <property type="evidence" value="ECO:0007669"/>
    <property type="project" value="InterPro"/>
</dbReference>
<feature type="non-terminal residue" evidence="2">
    <location>
        <position position="106"/>
    </location>
</feature>
<evidence type="ECO:0000259" key="1">
    <source>
        <dbReference type="Pfam" id="PF03033"/>
    </source>
</evidence>
<feature type="domain" description="Glycosyltransferase family 28 N-terminal" evidence="1">
    <location>
        <begin position="5"/>
        <end position="87"/>
    </location>
</feature>
<name>A0A813LFK3_POLGL</name>
<dbReference type="Proteomes" id="UP000626109">
    <property type="component" value="Unassembled WGS sequence"/>
</dbReference>